<dbReference type="EMBL" id="MFYX01000088">
    <property type="protein sequence ID" value="OGK03524.1"/>
    <property type="molecule type" value="Genomic_DNA"/>
</dbReference>
<dbReference type="Pfam" id="PF06114">
    <property type="entry name" value="Peptidase_M78"/>
    <property type="match status" value="1"/>
</dbReference>
<dbReference type="GO" id="GO:0003677">
    <property type="term" value="F:DNA binding"/>
    <property type="evidence" value="ECO:0007669"/>
    <property type="project" value="UniProtKB-KW"/>
</dbReference>
<accession>A0A1F7FA13</accession>
<dbReference type="Gene3D" id="1.10.10.2910">
    <property type="match status" value="1"/>
</dbReference>
<name>A0A1F7FA13_UNCRA</name>
<dbReference type="PANTHER" id="PTHR43236">
    <property type="entry name" value="ANTITOXIN HIGA1"/>
    <property type="match status" value="1"/>
</dbReference>
<dbReference type="InterPro" id="IPR010359">
    <property type="entry name" value="IrrE_HExxH"/>
</dbReference>
<dbReference type="Proteomes" id="UP000179243">
    <property type="component" value="Unassembled WGS sequence"/>
</dbReference>
<evidence type="ECO:0000259" key="1">
    <source>
        <dbReference type="Pfam" id="PF06114"/>
    </source>
</evidence>
<proteinExistence type="predicted"/>
<organism evidence="2 3">
    <name type="scientific">Candidatus Raymondbacteria bacterium RIFOXYD12_FULL_49_13</name>
    <dbReference type="NCBI Taxonomy" id="1817890"/>
    <lineage>
        <taxon>Bacteria</taxon>
        <taxon>Raymondiibacteriota</taxon>
    </lineage>
</organism>
<gene>
    <name evidence="2" type="ORF">A2519_09830</name>
</gene>
<comment type="caution">
    <text evidence="2">The sequence shown here is derived from an EMBL/GenBank/DDBJ whole genome shotgun (WGS) entry which is preliminary data.</text>
</comment>
<dbReference type="PANTHER" id="PTHR43236:SF2">
    <property type="entry name" value="BLL0069 PROTEIN"/>
    <property type="match status" value="1"/>
</dbReference>
<reference evidence="2 3" key="1">
    <citation type="journal article" date="2016" name="Nat. Commun.">
        <title>Thousands of microbial genomes shed light on interconnected biogeochemical processes in an aquifer system.</title>
        <authorList>
            <person name="Anantharaman K."/>
            <person name="Brown C.T."/>
            <person name="Hug L.A."/>
            <person name="Sharon I."/>
            <person name="Castelle C.J."/>
            <person name="Probst A.J."/>
            <person name="Thomas B.C."/>
            <person name="Singh A."/>
            <person name="Wilkins M.J."/>
            <person name="Karaoz U."/>
            <person name="Brodie E.L."/>
            <person name="Williams K.H."/>
            <person name="Hubbard S.S."/>
            <person name="Banfield J.F."/>
        </authorList>
    </citation>
    <scope>NUCLEOTIDE SEQUENCE [LARGE SCALE GENOMIC DNA]</scope>
</reference>
<dbReference type="InterPro" id="IPR052345">
    <property type="entry name" value="Rad_response_metalloprotease"/>
</dbReference>
<sequence>MVRVELKPKFIDWACGRIGVTPGMLEGRFPHLEEWRNNQVNPTLKQLETFAKYTRTPIGFFFLPEPPIEKIPIADYRTVENEFIERPSADLLDTIYLCQQRQDWYRSYLRSNHEIEMAFVGAAKITDSVVQTAAAMRTAIGFSIEERRAMPTWTEALRRFIDIADMHGIMVMCSGVVLNNNQRKLNPAEFRGFALADKFAPLIFINGADTKAAQMFTLAHELAHIWVGETGLSDPQAVRLPKNDIERWCNQVAAEFLAPLEMVKHEYDKKDELTRQVKRLSHIFKVSTLVILRRIFDASGLSRDEFQVAYNKELKILSEVKKGSGGDFYLTQGARLGKRFAKALIVSTLEGHTLYRDAFKMLGFSKQETFQELGQKLGVV</sequence>
<evidence type="ECO:0000313" key="3">
    <source>
        <dbReference type="Proteomes" id="UP000179243"/>
    </source>
</evidence>
<keyword evidence="2" id="KW-0238">DNA-binding</keyword>
<feature type="domain" description="IrrE N-terminal-like" evidence="1">
    <location>
        <begin position="167"/>
        <end position="295"/>
    </location>
</feature>
<protein>
    <submittedName>
        <fullName evidence="2">DNA-binding protein</fullName>
    </submittedName>
</protein>
<dbReference type="AlphaFoldDB" id="A0A1F7FA13"/>
<evidence type="ECO:0000313" key="2">
    <source>
        <dbReference type="EMBL" id="OGK03524.1"/>
    </source>
</evidence>